<dbReference type="SUPFAM" id="SSF56935">
    <property type="entry name" value="Porins"/>
    <property type="match status" value="1"/>
</dbReference>
<dbReference type="Gene3D" id="2.40.170.20">
    <property type="entry name" value="TonB-dependent receptor, beta-barrel domain"/>
    <property type="match status" value="1"/>
</dbReference>
<dbReference type="GO" id="GO:0044718">
    <property type="term" value="P:siderophore transmembrane transport"/>
    <property type="evidence" value="ECO:0007669"/>
    <property type="project" value="TreeGrafter"/>
</dbReference>
<keyword evidence="4 7" id="KW-0812">Transmembrane</keyword>
<dbReference type="RefSeq" id="WP_176909570.1">
    <property type="nucleotide sequence ID" value="NZ_JABKAU010000035.1"/>
</dbReference>
<evidence type="ECO:0000256" key="4">
    <source>
        <dbReference type="ARBA" id="ARBA00022692"/>
    </source>
</evidence>
<evidence type="ECO:0000259" key="9">
    <source>
        <dbReference type="Pfam" id="PF07715"/>
    </source>
</evidence>
<evidence type="ECO:0000256" key="8">
    <source>
        <dbReference type="SAM" id="SignalP"/>
    </source>
</evidence>
<reference evidence="11 12" key="1">
    <citation type="submission" date="2020-05" db="EMBL/GenBank/DDBJ databases">
        <title>Hymenobacter terrestris sp. nov. and Hymenobacter lapidiphilus sp. nov., isolated from regoliths in Antarctica.</title>
        <authorList>
            <person name="Sedlacek I."/>
            <person name="Pantucek R."/>
            <person name="Zeman M."/>
            <person name="Holochova P."/>
            <person name="Kralova S."/>
            <person name="Stankova E."/>
            <person name="Sedo O."/>
            <person name="Micenkova L."/>
            <person name="Svec P."/>
            <person name="Gupta V."/>
            <person name="Sood U."/>
            <person name="Korpole U.S."/>
            <person name="Lal R."/>
        </authorList>
    </citation>
    <scope>NUCLEOTIDE SEQUENCE [LARGE SCALE GENOMIC DNA]</scope>
    <source>
        <strain evidence="11 12">P5342</strain>
    </source>
</reference>
<feature type="signal peptide" evidence="8">
    <location>
        <begin position="1"/>
        <end position="24"/>
    </location>
</feature>
<dbReference type="InterPro" id="IPR039426">
    <property type="entry name" value="TonB-dep_rcpt-like"/>
</dbReference>
<dbReference type="GO" id="GO:0009279">
    <property type="term" value="C:cell outer membrane"/>
    <property type="evidence" value="ECO:0007669"/>
    <property type="project" value="UniProtKB-SubCell"/>
</dbReference>
<feature type="domain" description="TonB-dependent transporter Oar-like beta-barrel" evidence="10">
    <location>
        <begin position="333"/>
        <end position="570"/>
    </location>
</feature>
<organism evidence="11 12">
    <name type="scientific">Hymenobacter lapidiphilus</name>
    <dbReference type="NCBI Taxonomy" id="2608003"/>
    <lineage>
        <taxon>Bacteria</taxon>
        <taxon>Pseudomonadati</taxon>
        <taxon>Bacteroidota</taxon>
        <taxon>Cytophagia</taxon>
        <taxon>Cytophagales</taxon>
        <taxon>Hymenobacteraceae</taxon>
        <taxon>Hymenobacter</taxon>
    </lineage>
</organism>
<name>A0A7Y7U6D7_9BACT</name>
<accession>A0A7Y7U6D7</accession>
<dbReference type="PANTHER" id="PTHR30069:SF46">
    <property type="entry name" value="OAR PROTEIN"/>
    <property type="match status" value="1"/>
</dbReference>
<dbReference type="Proteomes" id="UP000565521">
    <property type="component" value="Unassembled WGS sequence"/>
</dbReference>
<feature type="domain" description="TonB-dependent transporter Oar-like beta-barrel" evidence="10">
    <location>
        <begin position="578"/>
        <end position="1010"/>
    </location>
</feature>
<dbReference type="GO" id="GO:0015344">
    <property type="term" value="F:siderophore uptake transmembrane transporter activity"/>
    <property type="evidence" value="ECO:0007669"/>
    <property type="project" value="TreeGrafter"/>
</dbReference>
<dbReference type="PROSITE" id="PS52016">
    <property type="entry name" value="TONB_DEPENDENT_REC_3"/>
    <property type="match status" value="1"/>
</dbReference>
<keyword evidence="2 7" id="KW-0813">Transport</keyword>
<keyword evidence="3 7" id="KW-1134">Transmembrane beta strand</keyword>
<feature type="chain" id="PRO_5031503844" evidence="8">
    <location>
        <begin position="25"/>
        <end position="1017"/>
    </location>
</feature>
<gene>
    <name evidence="11" type="ORF">HW554_15910</name>
</gene>
<evidence type="ECO:0000256" key="6">
    <source>
        <dbReference type="ARBA" id="ARBA00023237"/>
    </source>
</evidence>
<evidence type="ECO:0000256" key="2">
    <source>
        <dbReference type="ARBA" id="ARBA00022448"/>
    </source>
</evidence>
<keyword evidence="11" id="KW-0675">Receptor</keyword>
<dbReference type="InterPro" id="IPR036942">
    <property type="entry name" value="Beta-barrel_TonB_sf"/>
</dbReference>
<keyword evidence="8" id="KW-0732">Signal</keyword>
<evidence type="ECO:0000256" key="3">
    <source>
        <dbReference type="ARBA" id="ARBA00022452"/>
    </source>
</evidence>
<feature type="domain" description="TonB-dependent receptor plug" evidence="9">
    <location>
        <begin position="140"/>
        <end position="237"/>
    </location>
</feature>
<dbReference type="AlphaFoldDB" id="A0A7Y7U6D7"/>
<dbReference type="InterPro" id="IPR057601">
    <property type="entry name" value="Oar-like_b-barrel"/>
</dbReference>
<proteinExistence type="inferred from homology"/>
<dbReference type="Pfam" id="PF25183">
    <property type="entry name" value="OMP_b-brl_4"/>
    <property type="match status" value="3"/>
</dbReference>
<protein>
    <submittedName>
        <fullName evidence="11">TonB-dependent receptor</fullName>
    </submittedName>
</protein>
<keyword evidence="6 7" id="KW-0998">Cell outer membrane</keyword>
<dbReference type="Gene3D" id="2.170.130.10">
    <property type="entry name" value="TonB-dependent receptor, plug domain"/>
    <property type="match status" value="1"/>
</dbReference>
<evidence type="ECO:0000256" key="7">
    <source>
        <dbReference type="PROSITE-ProRule" id="PRU01360"/>
    </source>
</evidence>
<evidence type="ECO:0000256" key="1">
    <source>
        <dbReference type="ARBA" id="ARBA00004571"/>
    </source>
</evidence>
<comment type="similarity">
    <text evidence="7">Belongs to the TonB-dependent receptor family.</text>
</comment>
<dbReference type="InterPro" id="IPR012910">
    <property type="entry name" value="Plug_dom"/>
</dbReference>
<dbReference type="Pfam" id="PF07715">
    <property type="entry name" value="Plug"/>
    <property type="match status" value="1"/>
</dbReference>
<dbReference type="PANTHER" id="PTHR30069">
    <property type="entry name" value="TONB-DEPENDENT OUTER MEMBRANE RECEPTOR"/>
    <property type="match status" value="1"/>
</dbReference>
<evidence type="ECO:0000259" key="10">
    <source>
        <dbReference type="Pfam" id="PF25183"/>
    </source>
</evidence>
<keyword evidence="5 7" id="KW-0472">Membrane</keyword>
<comment type="subcellular location">
    <subcellularLocation>
        <location evidence="1 7">Cell outer membrane</location>
        <topology evidence="1 7">Multi-pass membrane protein</topology>
    </subcellularLocation>
</comment>
<evidence type="ECO:0000313" key="12">
    <source>
        <dbReference type="Proteomes" id="UP000565521"/>
    </source>
</evidence>
<dbReference type="InterPro" id="IPR037066">
    <property type="entry name" value="Plug_dom_sf"/>
</dbReference>
<dbReference type="EMBL" id="JABKAU010000035">
    <property type="protein sequence ID" value="NVO32701.1"/>
    <property type="molecule type" value="Genomic_DNA"/>
</dbReference>
<evidence type="ECO:0000313" key="11">
    <source>
        <dbReference type="EMBL" id="NVO32701.1"/>
    </source>
</evidence>
<keyword evidence="12" id="KW-1185">Reference proteome</keyword>
<comment type="caution">
    <text evidence="11">The sequence shown here is derived from an EMBL/GenBank/DDBJ whole genome shotgun (WGS) entry which is preliminary data.</text>
</comment>
<feature type="domain" description="TonB-dependent transporter Oar-like beta-barrel" evidence="10">
    <location>
        <begin position="242"/>
        <end position="311"/>
    </location>
</feature>
<sequence>MTNFSSRAAATLGLLVLPVSAALAQSVDLVVSVVDVGTRQPVVGQVVHLDNAAIGFSTQQTSDNQGKVRFRGLSTAGSYAVSTDVSDKFQPVREANILLRANSSPSVTLVLPRATGQALGEVTVRAPNATTINTQNAEVASQLSARELRQIPIEARDITRALYRLPNVTQATGFFTEAPNVSINGANGLYTNYLIDGLDNNENFLGGQRFAIPVGFVQNLNVLTNNFSTEYGNSANGIVNVTTKSGSNELTGEAFYLTRPGPGIDGKSDFAQRDLSGNQVKSGFQRQQFGFGVGGALVKDKTFFYLNAEQTFDFKDNLLNSPALGVNESVRGQNRFTYLSTRLDQRWNDRFTSSLRANVGVVNIERQGGGLDGGVNFNSAGNQQDRNSVSIASQNVYVGERITSETSLQYARFRWNYAAADNPNSPDVGVRGPDGQTIAVLGHPGYLFDALENTWQGQQKFTYLAGRNTFKAGFGLISSQHSLFGGGNPNGSYTVQLSAAQLAALRARNLGGGLSINDIPADVQVINYGVELRPASFGTTQNLYNLYLEDLVAVTDRLNLTLGLRYDYDNLSKGGSDKGDFNNIAPRASFNYQLTERSSLRGGFGLFYDKIQYAIYSDALQQNTTSADYRAQLTELVRVGALPADTDLDRVTFAGNAGASFNNTTYLNGPSAASLQGQREASFSNERRILNPNGYQNPYTQQSTLGYQYQVGTRTLFYADAVFNRSFNLLRLASLNGAANYPVTDPNNVVVRTAAQADASRPIPILTDANGPYANINGQRVRGVARDIIVSETAGRSRYLALNLNLKRDLLADDKYGYRFSYSLSNLKNDTEDINFRAQNANQYGTEYANSINDRTHVFNALGFYQPIRNLNFNVAALVQSGQPINRVAGGYPVPGAFNPDGSPVLTNDLNGDGSSFSTAYLGNADRFPGEGRNSDRLPWSKTIDAGLQYNFVFGEKLSRLEIRADVFNVFNTQNLSGYANNATQSNQIQVGPAGSGIVRQNASAPRQFQFGARYAF</sequence>
<evidence type="ECO:0000256" key="5">
    <source>
        <dbReference type="ARBA" id="ARBA00023136"/>
    </source>
</evidence>